<evidence type="ECO:0000313" key="2">
    <source>
        <dbReference type="EMBL" id="PSL43906.1"/>
    </source>
</evidence>
<evidence type="ECO:0000256" key="1">
    <source>
        <dbReference type="SAM" id="Phobius"/>
    </source>
</evidence>
<proteinExistence type="predicted"/>
<feature type="transmembrane region" description="Helical" evidence="1">
    <location>
        <begin position="46"/>
        <end position="65"/>
    </location>
</feature>
<dbReference type="AlphaFoldDB" id="A0A2P8HCE8"/>
<name>A0A2P8HCE8_CHINA</name>
<dbReference type="EMBL" id="PYAW01000007">
    <property type="protein sequence ID" value="PSL43906.1"/>
    <property type="molecule type" value="Genomic_DNA"/>
</dbReference>
<keyword evidence="1" id="KW-1133">Transmembrane helix</keyword>
<organism evidence="2 3">
    <name type="scientific">Chitinophaga niastensis</name>
    <dbReference type="NCBI Taxonomy" id="536980"/>
    <lineage>
        <taxon>Bacteria</taxon>
        <taxon>Pseudomonadati</taxon>
        <taxon>Bacteroidota</taxon>
        <taxon>Chitinophagia</taxon>
        <taxon>Chitinophagales</taxon>
        <taxon>Chitinophagaceae</taxon>
        <taxon>Chitinophaga</taxon>
    </lineage>
</organism>
<keyword evidence="1" id="KW-0472">Membrane</keyword>
<keyword evidence="3" id="KW-1185">Reference proteome</keyword>
<feature type="transmembrane region" description="Helical" evidence="1">
    <location>
        <begin position="108"/>
        <end position="130"/>
    </location>
</feature>
<feature type="transmembrane region" description="Helical" evidence="1">
    <location>
        <begin position="7"/>
        <end position="26"/>
    </location>
</feature>
<gene>
    <name evidence="2" type="ORF">CLV51_107218</name>
</gene>
<dbReference type="Proteomes" id="UP000240971">
    <property type="component" value="Unassembled WGS sequence"/>
</dbReference>
<accession>A0A2P8HCE8</accession>
<sequence length="132" mass="15620">MELQLKIIGVVLIFLSIIHIVFPKYFNWKKELQPLSLINSQMMYVHTFFVALMVFLIGVLCLCCTHDIIFTKLGRQISLGLFVFWGIRLVFQFFVYSPELWKGKLFETVVHVSFSMLWLYLTVVFLLVYLDK</sequence>
<protein>
    <submittedName>
        <fullName evidence="2">Uncharacterized protein</fullName>
    </submittedName>
</protein>
<reference evidence="2 3" key="1">
    <citation type="submission" date="2018-03" db="EMBL/GenBank/DDBJ databases">
        <title>Genomic Encyclopedia of Archaeal and Bacterial Type Strains, Phase II (KMG-II): from individual species to whole genera.</title>
        <authorList>
            <person name="Goeker M."/>
        </authorList>
    </citation>
    <scope>NUCLEOTIDE SEQUENCE [LARGE SCALE GENOMIC DNA]</scope>
    <source>
        <strain evidence="2 3">DSM 24859</strain>
    </source>
</reference>
<evidence type="ECO:0000313" key="3">
    <source>
        <dbReference type="Proteomes" id="UP000240971"/>
    </source>
</evidence>
<keyword evidence="1" id="KW-0812">Transmembrane</keyword>
<comment type="caution">
    <text evidence="2">The sequence shown here is derived from an EMBL/GenBank/DDBJ whole genome shotgun (WGS) entry which is preliminary data.</text>
</comment>
<feature type="transmembrane region" description="Helical" evidence="1">
    <location>
        <begin position="77"/>
        <end position="96"/>
    </location>
</feature>